<feature type="domain" description="Type II secretion system protein GspE N-terminal" evidence="2">
    <location>
        <begin position="40"/>
        <end position="92"/>
    </location>
</feature>
<protein>
    <submittedName>
        <fullName evidence="3">Pilus assembly protein PilB</fullName>
    </submittedName>
</protein>
<reference evidence="3" key="1">
    <citation type="submission" date="2021-05" db="EMBL/GenBank/DDBJ databases">
        <authorList>
            <person name="Pietrasiak N."/>
            <person name="Ward R."/>
            <person name="Stajich J.E."/>
            <person name="Kurbessoian T."/>
        </authorList>
    </citation>
    <scope>NUCLEOTIDE SEQUENCE</scope>
    <source>
        <strain evidence="3">HA4357-MV3</strain>
    </source>
</reference>
<dbReference type="Pfam" id="PF05157">
    <property type="entry name" value="MshEN"/>
    <property type="match status" value="1"/>
</dbReference>
<comment type="caution">
    <text evidence="3">The sequence shown here is derived from an EMBL/GenBank/DDBJ whole genome shotgun (WGS) entry which is preliminary data.</text>
</comment>
<reference evidence="3" key="2">
    <citation type="journal article" date="2022" name="Microbiol. Resour. Announc.">
        <title>Metagenome Sequencing to Explore Phylogenomics of Terrestrial Cyanobacteria.</title>
        <authorList>
            <person name="Ward R.D."/>
            <person name="Stajich J.E."/>
            <person name="Johansen J.R."/>
            <person name="Huntemann M."/>
            <person name="Clum A."/>
            <person name="Foster B."/>
            <person name="Foster B."/>
            <person name="Roux S."/>
            <person name="Palaniappan K."/>
            <person name="Varghese N."/>
            <person name="Mukherjee S."/>
            <person name="Reddy T.B.K."/>
            <person name="Daum C."/>
            <person name="Copeland A."/>
            <person name="Chen I.A."/>
            <person name="Ivanova N.N."/>
            <person name="Kyrpides N.C."/>
            <person name="Shapiro N."/>
            <person name="Eloe-Fadrosh E.A."/>
            <person name="Pietrasiak N."/>
        </authorList>
    </citation>
    <scope>NUCLEOTIDE SEQUENCE</scope>
    <source>
        <strain evidence="3">HA4357-MV3</strain>
    </source>
</reference>
<dbReference type="AlphaFoldDB" id="A0A9E3HBA5"/>
<evidence type="ECO:0000313" key="4">
    <source>
        <dbReference type="Proteomes" id="UP000813215"/>
    </source>
</evidence>
<feature type="compositionally biased region" description="Low complexity" evidence="1">
    <location>
        <begin position="119"/>
        <end position="140"/>
    </location>
</feature>
<accession>A0A9E3HBA5</accession>
<evidence type="ECO:0000256" key="1">
    <source>
        <dbReference type="SAM" id="MobiDB-lite"/>
    </source>
</evidence>
<evidence type="ECO:0000259" key="2">
    <source>
        <dbReference type="Pfam" id="PF05157"/>
    </source>
</evidence>
<dbReference type="Proteomes" id="UP000813215">
    <property type="component" value="Unassembled WGS sequence"/>
</dbReference>
<gene>
    <name evidence="3" type="ORF">KME28_20815</name>
</gene>
<organism evidence="3 4">
    <name type="scientific">Pelatocladus maniniholoensis HA4357-MV3</name>
    <dbReference type="NCBI Taxonomy" id="1117104"/>
    <lineage>
        <taxon>Bacteria</taxon>
        <taxon>Bacillati</taxon>
        <taxon>Cyanobacteriota</taxon>
        <taxon>Cyanophyceae</taxon>
        <taxon>Nostocales</taxon>
        <taxon>Nostocaceae</taxon>
        <taxon>Pelatocladus</taxon>
    </lineage>
</organism>
<name>A0A9E3HBA5_9NOST</name>
<proteinExistence type="predicted"/>
<sequence length="396" mass="44806">MLSSKDKSTNTEFSDQQKVQSDTQILCKQGIEREQVFQLIENFLSFEACLYHQVVPLKMEDNSLLLGMVNQEDNAALDYVHRILSYINCTLVLKNITGDIHRKILSSYLNYKNTSHSATQEQPEQQSTSTPQPPTNSNLTQTENTLLELDSLPNPQANSMSHPVVVTNPHTTEAKQTEQGNYHVVTTGNLPILSVPTAEEFSPVETLLTLPPKKLLEELLGRVLAGGIGRLYLERLPYTGRILWSENGVLQSVLEKVPLSVFQGVMNELKRFGSLPVITLAEPKQVERECLYQQDRLLLRLRVMPGMYGEEATLQVLRGAALKFYQQQQLTRLSRDALSISQQLSYKLHELQERILVSRNVNSSQIESFNALNNLLQNLDQHIKKLTIENSEPPTK</sequence>
<evidence type="ECO:0000313" key="3">
    <source>
        <dbReference type="EMBL" id="MBW4434086.1"/>
    </source>
</evidence>
<dbReference type="EMBL" id="JAHHHW010000119">
    <property type="protein sequence ID" value="MBW4434086.1"/>
    <property type="molecule type" value="Genomic_DNA"/>
</dbReference>
<feature type="region of interest" description="Disordered" evidence="1">
    <location>
        <begin position="115"/>
        <end position="140"/>
    </location>
</feature>
<dbReference type="InterPro" id="IPR007831">
    <property type="entry name" value="T2SS_GspE_N"/>
</dbReference>